<keyword evidence="1" id="KW-0472">Membrane</keyword>
<feature type="transmembrane region" description="Helical" evidence="1">
    <location>
        <begin position="12"/>
        <end position="34"/>
    </location>
</feature>
<dbReference type="EMBL" id="JAVIIW010000005">
    <property type="protein sequence ID" value="MDX8477973.1"/>
    <property type="molecule type" value="Genomic_DNA"/>
</dbReference>
<gene>
    <name evidence="2" type="ORF">RFN28_05685</name>
</gene>
<dbReference type="Proteomes" id="UP001287059">
    <property type="component" value="Unassembled WGS sequence"/>
</dbReference>
<evidence type="ECO:0000256" key="1">
    <source>
        <dbReference type="SAM" id="Phobius"/>
    </source>
</evidence>
<dbReference type="RefSeq" id="WP_320286403.1">
    <property type="nucleotide sequence ID" value="NZ_JAVIIW010000005.1"/>
</dbReference>
<name>A0ABU4XTD6_9HYPH</name>
<feature type="transmembrane region" description="Helical" evidence="1">
    <location>
        <begin position="59"/>
        <end position="78"/>
    </location>
</feature>
<keyword evidence="3" id="KW-1185">Reference proteome</keyword>
<comment type="caution">
    <text evidence="2">The sequence shown here is derived from an EMBL/GenBank/DDBJ whole genome shotgun (WGS) entry which is preliminary data.</text>
</comment>
<organism evidence="2 3">
    <name type="scientific">Mesorhizobium album</name>
    <dbReference type="NCBI Taxonomy" id="3072314"/>
    <lineage>
        <taxon>Bacteria</taxon>
        <taxon>Pseudomonadati</taxon>
        <taxon>Pseudomonadota</taxon>
        <taxon>Alphaproteobacteria</taxon>
        <taxon>Hyphomicrobiales</taxon>
        <taxon>Phyllobacteriaceae</taxon>
        <taxon>Mesorhizobium</taxon>
    </lineage>
</organism>
<keyword evidence="1" id="KW-1133">Transmembrane helix</keyword>
<evidence type="ECO:0000313" key="3">
    <source>
        <dbReference type="Proteomes" id="UP001287059"/>
    </source>
</evidence>
<sequence length="80" mass="8820">MADQSCMLVPEAILRYSCTALLALWGALSTLNHFDWRMTLSRFSESCARSKVNVMDTRTLLILGLGIAILLVLGFFALPA</sequence>
<protein>
    <submittedName>
        <fullName evidence="2">Uncharacterized protein</fullName>
    </submittedName>
</protein>
<reference evidence="2 3" key="1">
    <citation type="submission" date="2023-08" db="EMBL/GenBank/DDBJ databases">
        <title>Implementing the SeqCode for naming new Mesorhizobium species isolated from Vachellia karroo root nodules.</title>
        <authorList>
            <person name="Van Lill M."/>
        </authorList>
    </citation>
    <scope>NUCLEOTIDE SEQUENCE [LARGE SCALE GENOMIC DNA]</scope>
    <source>
        <strain evidence="2 3">VK24D</strain>
    </source>
</reference>
<evidence type="ECO:0000313" key="2">
    <source>
        <dbReference type="EMBL" id="MDX8477973.1"/>
    </source>
</evidence>
<accession>A0ABU4XTD6</accession>
<keyword evidence="1" id="KW-0812">Transmembrane</keyword>
<proteinExistence type="predicted"/>